<feature type="transmembrane region" description="Helical" evidence="5">
    <location>
        <begin position="266"/>
        <end position="285"/>
    </location>
</feature>
<dbReference type="InterPro" id="IPR004837">
    <property type="entry name" value="NaCa_Exmemb"/>
</dbReference>
<dbReference type="GO" id="GO:0005886">
    <property type="term" value="C:plasma membrane"/>
    <property type="evidence" value="ECO:0007669"/>
    <property type="project" value="TreeGrafter"/>
</dbReference>
<feature type="transmembrane region" description="Helical" evidence="5">
    <location>
        <begin position="130"/>
        <end position="147"/>
    </location>
</feature>
<feature type="transmembrane region" description="Helical" evidence="5">
    <location>
        <begin position="74"/>
        <end position="95"/>
    </location>
</feature>
<dbReference type="InterPro" id="IPR004481">
    <property type="entry name" value="K/Na/Ca-exchanger"/>
</dbReference>
<evidence type="ECO:0000256" key="1">
    <source>
        <dbReference type="ARBA" id="ARBA00004141"/>
    </source>
</evidence>
<keyword evidence="4 5" id="KW-0472">Membrane</keyword>
<dbReference type="Proteomes" id="UP000199608">
    <property type="component" value="Unassembled WGS sequence"/>
</dbReference>
<dbReference type="PANTHER" id="PTHR10846:SF8">
    <property type="entry name" value="INNER MEMBRANE PROTEIN YRBG"/>
    <property type="match status" value="1"/>
</dbReference>
<dbReference type="NCBIfam" id="TIGR00367">
    <property type="entry name" value="calcium/sodium antiporter"/>
    <property type="match status" value="1"/>
</dbReference>
<comment type="subcellular location">
    <subcellularLocation>
        <location evidence="1">Membrane</location>
        <topology evidence="1">Multi-pass membrane protein</topology>
    </subcellularLocation>
</comment>
<feature type="transmembrane region" description="Helical" evidence="5">
    <location>
        <begin position="192"/>
        <end position="212"/>
    </location>
</feature>
<organism evidence="7 8">
    <name type="scientific">Desulfobacula phenolica</name>
    <dbReference type="NCBI Taxonomy" id="90732"/>
    <lineage>
        <taxon>Bacteria</taxon>
        <taxon>Pseudomonadati</taxon>
        <taxon>Thermodesulfobacteriota</taxon>
        <taxon>Desulfobacteria</taxon>
        <taxon>Desulfobacterales</taxon>
        <taxon>Desulfobacteraceae</taxon>
        <taxon>Desulfobacula</taxon>
    </lineage>
</organism>
<dbReference type="PANTHER" id="PTHR10846">
    <property type="entry name" value="SODIUM/POTASSIUM/CALCIUM EXCHANGER"/>
    <property type="match status" value="1"/>
</dbReference>
<evidence type="ECO:0000256" key="4">
    <source>
        <dbReference type="ARBA" id="ARBA00023136"/>
    </source>
</evidence>
<dbReference type="InterPro" id="IPR044880">
    <property type="entry name" value="NCX_ion-bd_dom_sf"/>
</dbReference>
<feature type="domain" description="Sodium/calcium exchanger membrane region" evidence="6">
    <location>
        <begin position="168"/>
        <end position="308"/>
    </location>
</feature>
<reference evidence="8" key="1">
    <citation type="submission" date="2016-10" db="EMBL/GenBank/DDBJ databases">
        <authorList>
            <person name="Varghese N."/>
            <person name="Submissions S."/>
        </authorList>
    </citation>
    <scope>NUCLEOTIDE SEQUENCE [LARGE SCALE GENOMIC DNA]</scope>
    <source>
        <strain evidence="8">DSM 3384</strain>
    </source>
</reference>
<name>A0A1H2EXS7_9BACT</name>
<sequence length="310" mass="33254">MFLQAFILILGLFLLYAGSWLLVEGAVSTAVMFAVRPVVIGLTIVSLATSAPELLVSLVAAYKGSGGISIGNILGSNVINIALVLGVSAVIMPVAIKKQVALFEIPYLIFISLVFWLLCMDSYIGRTDGLILIFLLIIFLIYGFITAKDKNNKTPIVRPTLRNIIKNILFVIIGIVTLSYGANFVVQEAIKIATKIGLSQTFIGISVVALGTSLPELATSAVAAAKGESDISVGNVVGSNLFNICLVMGTVGIFNPMATDGHLHFFQFPFMIFICVVLGLIAFMNKGISKRTGCMFIILFVAYILVSYIK</sequence>
<keyword evidence="8" id="KW-1185">Reference proteome</keyword>
<evidence type="ECO:0000256" key="3">
    <source>
        <dbReference type="ARBA" id="ARBA00022989"/>
    </source>
</evidence>
<feature type="transmembrane region" description="Helical" evidence="5">
    <location>
        <begin position="39"/>
        <end position="62"/>
    </location>
</feature>
<dbReference type="Gene3D" id="1.20.1420.30">
    <property type="entry name" value="NCX, central ion-binding region"/>
    <property type="match status" value="1"/>
</dbReference>
<dbReference type="RefSeq" id="WP_092232071.1">
    <property type="nucleotide sequence ID" value="NZ_FNLL01000003.1"/>
</dbReference>
<protein>
    <submittedName>
        <fullName evidence="7">Cation:H+ antiporter</fullName>
    </submittedName>
</protein>
<dbReference type="GO" id="GO:0005262">
    <property type="term" value="F:calcium channel activity"/>
    <property type="evidence" value="ECO:0007669"/>
    <property type="project" value="TreeGrafter"/>
</dbReference>
<evidence type="ECO:0000256" key="2">
    <source>
        <dbReference type="ARBA" id="ARBA00022692"/>
    </source>
</evidence>
<keyword evidence="2 5" id="KW-0812">Transmembrane</keyword>
<feature type="transmembrane region" description="Helical" evidence="5">
    <location>
        <begin position="233"/>
        <end position="254"/>
    </location>
</feature>
<dbReference type="GO" id="GO:0006874">
    <property type="term" value="P:intracellular calcium ion homeostasis"/>
    <property type="evidence" value="ECO:0007669"/>
    <property type="project" value="TreeGrafter"/>
</dbReference>
<keyword evidence="3 5" id="KW-1133">Transmembrane helix</keyword>
<evidence type="ECO:0000256" key="5">
    <source>
        <dbReference type="SAM" id="Phobius"/>
    </source>
</evidence>
<feature type="transmembrane region" description="Helical" evidence="5">
    <location>
        <begin position="6"/>
        <end position="27"/>
    </location>
</feature>
<proteinExistence type="predicted"/>
<evidence type="ECO:0000313" key="7">
    <source>
        <dbReference type="EMBL" id="SDT99783.1"/>
    </source>
</evidence>
<feature type="transmembrane region" description="Helical" evidence="5">
    <location>
        <begin position="107"/>
        <end position="124"/>
    </location>
</feature>
<feature type="transmembrane region" description="Helical" evidence="5">
    <location>
        <begin position="168"/>
        <end position="186"/>
    </location>
</feature>
<gene>
    <name evidence="7" type="ORF">SAMN04487931_103417</name>
</gene>
<dbReference type="AlphaFoldDB" id="A0A1H2EXS7"/>
<dbReference type="GO" id="GO:0008273">
    <property type="term" value="F:calcium, potassium:sodium antiporter activity"/>
    <property type="evidence" value="ECO:0007669"/>
    <property type="project" value="TreeGrafter"/>
</dbReference>
<feature type="transmembrane region" description="Helical" evidence="5">
    <location>
        <begin position="292"/>
        <end position="309"/>
    </location>
</feature>
<accession>A0A1H2EXS7</accession>
<evidence type="ECO:0000259" key="6">
    <source>
        <dbReference type="Pfam" id="PF01699"/>
    </source>
</evidence>
<feature type="domain" description="Sodium/calcium exchanger membrane region" evidence="6">
    <location>
        <begin position="5"/>
        <end position="142"/>
    </location>
</feature>
<dbReference type="EMBL" id="FNLL01000003">
    <property type="protein sequence ID" value="SDT99783.1"/>
    <property type="molecule type" value="Genomic_DNA"/>
</dbReference>
<evidence type="ECO:0000313" key="8">
    <source>
        <dbReference type="Proteomes" id="UP000199608"/>
    </source>
</evidence>
<dbReference type="Pfam" id="PF01699">
    <property type="entry name" value="Na_Ca_ex"/>
    <property type="match status" value="2"/>
</dbReference>